<dbReference type="InterPro" id="IPR013551">
    <property type="entry name" value="YicC-like_C"/>
</dbReference>
<evidence type="ECO:0000256" key="2">
    <source>
        <dbReference type="ARBA" id="ARBA00022722"/>
    </source>
</evidence>
<evidence type="ECO:0000256" key="1">
    <source>
        <dbReference type="ARBA" id="ARBA00001968"/>
    </source>
</evidence>
<feature type="domain" description="Endoribonuclease YicC-like N-terminal" evidence="6">
    <location>
        <begin position="1"/>
        <end position="155"/>
    </location>
</feature>
<dbReference type="Pfam" id="PF08340">
    <property type="entry name" value="YicC-like_C"/>
    <property type="match status" value="1"/>
</dbReference>
<evidence type="ECO:0000259" key="7">
    <source>
        <dbReference type="Pfam" id="PF08340"/>
    </source>
</evidence>
<keyword evidence="3" id="KW-0255">Endonuclease</keyword>
<dbReference type="NCBIfam" id="TIGR00255">
    <property type="entry name" value="YicC/YloC family endoribonuclease"/>
    <property type="match status" value="1"/>
</dbReference>
<dbReference type="PANTHER" id="PTHR30636">
    <property type="entry name" value="UPF0701 PROTEIN YICC"/>
    <property type="match status" value="1"/>
</dbReference>
<organism evidence="8 9">
    <name type="scientific">Pseudooceanicola pacificus</name>
    <dbReference type="NCBI Taxonomy" id="2676438"/>
    <lineage>
        <taxon>Bacteria</taxon>
        <taxon>Pseudomonadati</taxon>
        <taxon>Pseudomonadota</taxon>
        <taxon>Alphaproteobacteria</taxon>
        <taxon>Rhodobacterales</taxon>
        <taxon>Paracoccaceae</taxon>
        <taxon>Pseudooceanicola</taxon>
    </lineage>
</organism>
<reference evidence="8 9" key="1">
    <citation type="submission" date="2019-11" db="EMBL/GenBank/DDBJ databases">
        <title>Pseudooceanicola pacifica sp. nov., isolated from deep-sea sediment of the Pacific Ocean.</title>
        <authorList>
            <person name="Lyu L."/>
        </authorList>
    </citation>
    <scope>NUCLEOTIDE SEQUENCE [LARGE SCALE GENOMIC DNA]</scope>
    <source>
        <strain evidence="8 9">216_PA32_1</strain>
    </source>
</reference>
<evidence type="ECO:0000256" key="3">
    <source>
        <dbReference type="ARBA" id="ARBA00022759"/>
    </source>
</evidence>
<gene>
    <name evidence="8" type="ORF">GLS40_04945</name>
</gene>
<comment type="caution">
    <text evidence="8">The sequence shown here is derived from an EMBL/GenBank/DDBJ whole genome shotgun (WGS) entry which is preliminary data.</text>
</comment>
<dbReference type="GO" id="GO:0016787">
    <property type="term" value="F:hydrolase activity"/>
    <property type="evidence" value="ECO:0007669"/>
    <property type="project" value="UniProtKB-KW"/>
</dbReference>
<dbReference type="GO" id="GO:0004521">
    <property type="term" value="F:RNA endonuclease activity"/>
    <property type="evidence" value="ECO:0007669"/>
    <property type="project" value="InterPro"/>
</dbReference>
<sequence length="292" mass="31421">MTGFATGRGTHGPHSWSWELRSVNARGLDLRLRLPDWIPGLEMALRGALNGAVARGSVSLNLRITREEGSSTLALNEPQATAVLDALARIEELALDKGMTLAPSRAADVLGLRGVLEASQEADETAPLLAALIADFAPLLEDFLAMRRSEGAALNALLSAQMDQIGTLSARAGEFSEARRIQAAGSLRAALARVMEDAPEVDEQRVAQELALLAVKADVTEELDRLGAHLDAARELLAAEAPVGRKLDFLTQEFNREANTLCSKSQNAELTRVGLELKAVIDQFREQVQNVE</sequence>
<feature type="domain" description="Endoribonuclease YicC-like C-terminal" evidence="7">
    <location>
        <begin position="182"/>
        <end position="292"/>
    </location>
</feature>
<evidence type="ECO:0000256" key="5">
    <source>
        <dbReference type="ARBA" id="ARBA00035648"/>
    </source>
</evidence>
<keyword evidence="2" id="KW-0540">Nuclease</keyword>
<evidence type="ECO:0000256" key="4">
    <source>
        <dbReference type="ARBA" id="ARBA00022801"/>
    </source>
</evidence>
<evidence type="ECO:0000313" key="8">
    <source>
        <dbReference type="EMBL" id="MWB77365.1"/>
    </source>
</evidence>
<protein>
    <submittedName>
        <fullName evidence="8">YicC family protein</fullName>
    </submittedName>
</protein>
<keyword evidence="9" id="KW-1185">Reference proteome</keyword>
<comment type="similarity">
    <text evidence="5">Belongs to the YicC/YloC family.</text>
</comment>
<dbReference type="AlphaFoldDB" id="A0A844W2P7"/>
<dbReference type="InterPro" id="IPR005229">
    <property type="entry name" value="YicC/YloC-like"/>
</dbReference>
<evidence type="ECO:0000259" key="6">
    <source>
        <dbReference type="Pfam" id="PF03755"/>
    </source>
</evidence>
<proteinExistence type="inferred from homology"/>
<dbReference type="RefSeq" id="WP_160381781.1">
    <property type="nucleotide sequence ID" value="NZ_WNXQ01000002.1"/>
</dbReference>
<dbReference type="PANTHER" id="PTHR30636:SF3">
    <property type="entry name" value="UPF0701 PROTEIN YICC"/>
    <property type="match status" value="1"/>
</dbReference>
<evidence type="ECO:0000313" key="9">
    <source>
        <dbReference type="Proteomes" id="UP000443843"/>
    </source>
</evidence>
<dbReference type="InterPro" id="IPR013527">
    <property type="entry name" value="YicC-like_N"/>
</dbReference>
<accession>A0A844W2P7</accession>
<keyword evidence="4" id="KW-0378">Hydrolase</keyword>
<dbReference type="Proteomes" id="UP000443843">
    <property type="component" value="Unassembled WGS sequence"/>
</dbReference>
<dbReference type="EMBL" id="WNXQ01000002">
    <property type="protein sequence ID" value="MWB77365.1"/>
    <property type="molecule type" value="Genomic_DNA"/>
</dbReference>
<comment type="cofactor">
    <cofactor evidence="1">
        <name>a divalent metal cation</name>
        <dbReference type="ChEBI" id="CHEBI:60240"/>
    </cofactor>
</comment>
<name>A0A844W2P7_9RHOB</name>
<dbReference type="Pfam" id="PF03755">
    <property type="entry name" value="YicC-like_N"/>
    <property type="match status" value="1"/>
</dbReference>